<reference evidence="1 2" key="1">
    <citation type="submission" date="2024-09" db="EMBL/GenBank/DDBJ databases">
        <authorList>
            <person name="Sun Q."/>
            <person name="Mori K."/>
        </authorList>
    </citation>
    <scope>NUCLEOTIDE SEQUENCE [LARGE SCALE GENOMIC DNA]</scope>
    <source>
        <strain evidence="1 2">CCM 7759</strain>
    </source>
</reference>
<protein>
    <recommendedName>
        <fullName evidence="3">Phosphoadenosine phosphosulphate reductase domain-containing protein</fullName>
    </recommendedName>
</protein>
<evidence type="ECO:0008006" key="3">
    <source>
        <dbReference type="Google" id="ProtNLM"/>
    </source>
</evidence>
<gene>
    <name evidence="1" type="ORF">ACFFK0_15765</name>
</gene>
<dbReference type="Proteomes" id="UP001589776">
    <property type="component" value="Unassembled WGS sequence"/>
</dbReference>
<proteinExistence type="predicted"/>
<dbReference type="InterPro" id="IPR014729">
    <property type="entry name" value="Rossmann-like_a/b/a_fold"/>
</dbReference>
<organism evidence="1 2">
    <name type="scientific">Paenibacillus chartarius</name>
    <dbReference type="NCBI Taxonomy" id="747481"/>
    <lineage>
        <taxon>Bacteria</taxon>
        <taxon>Bacillati</taxon>
        <taxon>Bacillota</taxon>
        <taxon>Bacilli</taxon>
        <taxon>Bacillales</taxon>
        <taxon>Paenibacillaceae</taxon>
        <taxon>Paenibacillus</taxon>
    </lineage>
</organism>
<comment type="caution">
    <text evidence="1">The sequence shown here is derived from an EMBL/GenBank/DDBJ whole genome shotgun (WGS) entry which is preliminary data.</text>
</comment>
<accession>A0ABV6DMQ9</accession>
<keyword evidence="2" id="KW-1185">Reference proteome</keyword>
<name>A0ABV6DMQ9_9BACL</name>
<dbReference type="EMBL" id="JBHLWN010000065">
    <property type="protein sequence ID" value="MFC0213888.1"/>
    <property type="molecule type" value="Genomic_DNA"/>
</dbReference>
<dbReference type="Gene3D" id="3.40.50.620">
    <property type="entry name" value="HUPs"/>
    <property type="match status" value="1"/>
</dbReference>
<evidence type="ECO:0000313" key="1">
    <source>
        <dbReference type="EMBL" id="MFC0213888.1"/>
    </source>
</evidence>
<dbReference type="SUPFAM" id="SSF52402">
    <property type="entry name" value="Adenine nucleotide alpha hydrolases-like"/>
    <property type="match status" value="1"/>
</dbReference>
<evidence type="ECO:0000313" key="2">
    <source>
        <dbReference type="Proteomes" id="UP001589776"/>
    </source>
</evidence>
<dbReference type="RefSeq" id="WP_377471218.1">
    <property type="nucleotide sequence ID" value="NZ_JBHLWN010000065.1"/>
</dbReference>
<sequence>MPSFTVISLGAGVQSTTMLLMALHGEFDRMPDAAIFADTGAEPEWVYRHLEWLEEVASRYHFPIVRAQAGNLMHDLLHAASGQRNRIANPPFYVRGGALEKPEAMGTLMRKCTRDYKIDVIIRAIRERLLGLRPRQRVPKGTQVEQWIGISLDEATRIKPSRHRYITNRWPLIEKEMTRSDCLAWLVKHGYPEPPKSACLFCPYHSDAVWQEIRTQSPEEWRRVVELDRVIRTGLPKVRGQVYLHRSLLPIDEVTIDPHRSDSRPQFENECEGMCGV</sequence>